<dbReference type="Pfam" id="PF12661">
    <property type="entry name" value="hEGF"/>
    <property type="match status" value="1"/>
</dbReference>
<feature type="disulfide bond" evidence="13">
    <location>
        <begin position="2485"/>
        <end position="2502"/>
    </location>
</feature>
<dbReference type="InterPro" id="IPR049883">
    <property type="entry name" value="NOTCH1_EGF-like"/>
</dbReference>
<feature type="domain" description="EGF-like" evidence="15">
    <location>
        <begin position="1688"/>
        <end position="1728"/>
    </location>
</feature>
<dbReference type="InterPro" id="IPR036773">
    <property type="entry name" value="TB_dom_sf"/>
</dbReference>
<dbReference type="Gene3D" id="3.90.290.10">
    <property type="entry name" value="TGF-beta binding (TB) domain"/>
    <property type="match status" value="9"/>
</dbReference>
<dbReference type="GO" id="GO:0005509">
    <property type="term" value="F:calcium ion binding"/>
    <property type="evidence" value="ECO:0007669"/>
    <property type="project" value="InterPro"/>
</dbReference>
<keyword evidence="8" id="KW-0677">Repeat</keyword>
<feature type="domain" description="EGF-like" evidence="15">
    <location>
        <begin position="1185"/>
        <end position="1226"/>
    </location>
</feature>
<evidence type="ECO:0000256" key="2">
    <source>
        <dbReference type="ARBA" id="ARBA00006127"/>
    </source>
</evidence>
<dbReference type="FunFam" id="2.10.25.10:FF:000014">
    <property type="entry name" value="Latent-transforming growth factor beta-binding protein 3"/>
    <property type="match status" value="2"/>
</dbReference>
<feature type="domain" description="EGF-like" evidence="15">
    <location>
        <begin position="1562"/>
        <end position="1599"/>
    </location>
</feature>
<feature type="domain" description="TB" evidence="16">
    <location>
        <begin position="2197"/>
        <end position="2250"/>
    </location>
</feature>
<dbReference type="Pfam" id="PF12662">
    <property type="entry name" value="cEGF"/>
    <property type="match status" value="1"/>
</dbReference>
<feature type="domain" description="EGF-like" evidence="15">
    <location>
        <begin position="1032"/>
        <end position="1072"/>
    </location>
</feature>
<dbReference type="PROSITE" id="PS01187">
    <property type="entry name" value="EGF_CA"/>
    <property type="match status" value="16"/>
</dbReference>
<dbReference type="PROSITE" id="PS00022">
    <property type="entry name" value="EGF_1"/>
    <property type="match status" value="1"/>
</dbReference>
<feature type="domain" description="EGF-like" evidence="15">
    <location>
        <begin position="2474"/>
        <end position="2516"/>
    </location>
</feature>
<feature type="domain" description="EGF-like" evidence="15">
    <location>
        <begin position="2152"/>
        <end position="2192"/>
    </location>
</feature>
<evidence type="ECO:0000256" key="5">
    <source>
        <dbReference type="ARBA" id="ARBA00022536"/>
    </source>
</evidence>
<evidence type="ECO:0000256" key="4">
    <source>
        <dbReference type="ARBA" id="ARBA00022530"/>
    </source>
</evidence>
<evidence type="ECO:0000313" key="18">
    <source>
        <dbReference type="Proteomes" id="UP001497472"/>
    </source>
</evidence>
<dbReference type="FunFam" id="2.10.25.10:FF:000071">
    <property type="entry name" value="Fibrillin 2"/>
    <property type="match status" value="1"/>
</dbReference>
<dbReference type="InterPro" id="IPR022042">
    <property type="entry name" value="snRNA-activating_su3"/>
</dbReference>
<dbReference type="FunFam" id="2.10.25.10:FF:000003">
    <property type="entry name" value="fibrillin-1 isoform X1"/>
    <property type="match status" value="6"/>
</dbReference>
<dbReference type="PANTHER" id="PTHR24050">
    <property type="entry name" value="PA14 DOMAIN-CONTAINING PROTEIN"/>
    <property type="match status" value="1"/>
</dbReference>
<keyword evidence="6" id="KW-0372">Hormone</keyword>
<evidence type="ECO:0000256" key="9">
    <source>
        <dbReference type="ARBA" id="ARBA00022837"/>
    </source>
</evidence>
<dbReference type="FunFam" id="2.10.25.10:FF:000044">
    <property type="entry name" value="Fibrillin 2"/>
    <property type="match status" value="2"/>
</dbReference>
<reference evidence="17 18" key="1">
    <citation type="submission" date="2023-11" db="EMBL/GenBank/DDBJ databases">
        <authorList>
            <person name="Okamura Y."/>
        </authorList>
    </citation>
    <scope>NUCLEOTIDE SEQUENCE [LARGE SCALE GENOMIC DNA]</scope>
</reference>
<keyword evidence="10 13" id="KW-1015">Disulfide bond</keyword>
<dbReference type="FunFam" id="2.10.25.10:FF:000002">
    <property type="entry name" value="Latent-transforming growth factor beta-binding protein 3"/>
    <property type="match status" value="3"/>
</dbReference>
<feature type="domain" description="EGF-like" evidence="15">
    <location>
        <begin position="651"/>
        <end position="692"/>
    </location>
</feature>
<dbReference type="Pfam" id="PF12947">
    <property type="entry name" value="EGF_3"/>
    <property type="match status" value="2"/>
</dbReference>
<evidence type="ECO:0000313" key="17">
    <source>
        <dbReference type="EMBL" id="CAK1541971.1"/>
    </source>
</evidence>
<evidence type="ECO:0000259" key="15">
    <source>
        <dbReference type="PROSITE" id="PS50026"/>
    </source>
</evidence>
<comment type="similarity">
    <text evidence="2">Belongs to the fibulin family.</text>
</comment>
<keyword evidence="7" id="KW-0732">Signal</keyword>
<dbReference type="PANTHER" id="PTHR24050:SF27">
    <property type="entry name" value="FIBRILLIN-1"/>
    <property type="match status" value="1"/>
</dbReference>
<feature type="domain" description="EGF-like" evidence="15">
    <location>
        <begin position="3055"/>
        <end position="3096"/>
    </location>
</feature>
<comment type="caution">
    <text evidence="17">The sequence shown here is derived from an EMBL/GenBank/DDBJ whole genome shotgun (WGS) entry which is preliminary data.</text>
</comment>
<feature type="region of interest" description="Disordered" evidence="14">
    <location>
        <begin position="1234"/>
        <end position="1256"/>
    </location>
</feature>
<dbReference type="InterPro" id="IPR000152">
    <property type="entry name" value="EGF-type_Asp/Asn_hydroxyl_site"/>
</dbReference>
<dbReference type="FunFam" id="2.10.25.10:FF:000005">
    <property type="entry name" value="Fibrillin 2"/>
    <property type="match status" value="7"/>
</dbReference>
<evidence type="ECO:0000256" key="7">
    <source>
        <dbReference type="ARBA" id="ARBA00022729"/>
    </source>
</evidence>
<dbReference type="Pfam" id="PF14670">
    <property type="entry name" value="FXa_inhibition"/>
    <property type="match status" value="1"/>
</dbReference>
<dbReference type="FunFam" id="2.10.25.10:FF:000017">
    <property type="entry name" value="latent-transforming growth factor beta-binding protein 4 isoform X1"/>
    <property type="match status" value="2"/>
</dbReference>
<keyword evidence="4" id="KW-0272">Extracellular matrix</keyword>
<dbReference type="InterPro" id="IPR026823">
    <property type="entry name" value="cEGF"/>
</dbReference>
<comment type="caution">
    <text evidence="13">Lacks conserved residue(s) required for the propagation of feature annotation.</text>
</comment>
<feature type="domain" description="EGF-like" evidence="15">
    <location>
        <begin position="1356"/>
        <end position="1397"/>
    </location>
</feature>
<feature type="domain" description="TB" evidence="16">
    <location>
        <begin position="591"/>
        <end position="631"/>
    </location>
</feature>
<feature type="domain" description="TB" evidence="16">
    <location>
        <begin position="2563"/>
        <end position="2614"/>
    </location>
</feature>
<feature type="domain" description="EGF-like" evidence="15">
    <location>
        <begin position="553"/>
        <end position="585"/>
    </location>
</feature>
<feature type="domain" description="EGF-like" evidence="15">
    <location>
        <begin position="907"/>
        <end position="945"/>
    </location>
</feature>
<keyword evidence="11" id="KW-0325">Glycoprotein</keyword>
<evidence type="ECO:0000256" key="8">
    <source>
        <dbReference type="ARBA" id="ARBA00022737"/>
    </source>
</evidence>
<dbReference type="PROSITE" id="PS50026">
    <property type="entry name" value="EGF_3"/>
    <property type="match status" value="35"/>
</dbReference>
<feature type="domain" description="EGF-like" evidence="15">
    <location>
        <begin position="2626"/>
        <end position="2667"/>
    </location>
</feature>
<feature type="disulfide bond" evidence="13">
    <location>
        <begin position="557"/>
        <end position="567"/>
    </location>
</feature>
<dbReference type="SUPFAM" id="SSF57581">
    <property type="entry name" value="TB module/8-cys domain"/>
    <property type="match status" value="9"/>
</dbReference>
<proteinExistence type="inferred from homology"/>
<feature type="domain" description="EGF-like" evidence="15">
    <location>
        <begin position="2391"/>
        <end position="2431"/>
    </location>
</feature>
<dbReference type="PROSITE" id="PS01186">
    <property type="entry name" value="EGF_2"/>
    <property type="match status" value="26"/>
</dbReference>
<dbReference type="PIRSF" id="PIRSF036312">
    <property type="entry name" value="Fibrillin"/>
    <property type="match status" value="1"/>
</dbReference>
<dbReference type="InterPro" id="IPR013032">
    <property type="entry name" value="EGF-like_CS"/>
</dbReference>
<feature type="domain" description="EGF-like" evidence="15">
    <location>
        <begin position="2110"/>
        <end position="2151"/>
    </location>
</feature>
<dbReference type="Proteomes" id="UP001497472">
    <property type="component" value="Unassembled WGS sequence"/>
</dbReference>
<dbReference type="CDD" id="cd00054">
    <property type="entry name" value="EGF_CA"/>
    <property type="match status" value="26"/>
</dbReference>
<dbReference type="InterPro" id="IPR052235">
    <property type="entry name" value="Nephronectin_domain"/>
</dbReference>
<keyword evidence="3" id="KW-0964">Secreted</keyword>
<dbReference type="FunFam" id="2.10.25.10:FF:000020">
    <property type="entry name" value="Latent-transforming growth factor beta-binding protein 1"/>
    <property type="match status" value="1"/>
</dbReference>
<feature type="domain" description="EGF-like" evidence="15">
    <location>
        <begin position="2668"/>
        <end position="2708"/>
    </location>
</feature>
<feature type="domain" description="TB" evidence="16">
    <location>
        <begin position="1077"/>
        <end position="1132"/>
    </location>
</feature>
<dbReference type="FunFam" id="2.10.25.10:FF:000056">
    <property type="entry name" value="Latent-transforming growth factor beta-binding protein 3 isoform 2"/>
    <property type="match status" value="1"/>
</dbReference>
<organism evidence="17 18">
    <name type="scientific">Leptosia nina</name>
    <dbReference type="NCBI Taxonomy" id="320188"/>
    <lineage>
        <taxon>Eukaryota</taxon>
        <taxon>Metazoa</taxon>
        <taxon>Ecdysozoa</taxon>
        <taxon>Arthropoda</taxon>
        <taxon>Hexapoda</taxon>
        <taxon>Insecta</taxon>
        <taxon>Pterygota</taxon>
        <taxon>Neoptera</taxon>
        <taxon>Endopterygota</taxon>
        <taxon>Lepidoptera</taxon>
        <taxon>Glossata</taxon>
        <taxon>Ditrysia</taxon>
        <taxon>Papilionoidea</taxon>
        <taxon>Pieridae</taxon>
        <taxon>Pierinae</taxon>
        <taxon>Leptosia</taxon>
    </lineage>
</organism>
<evidence type="ECO:0000256" key="10">
    <source>
        <dbReference type="ARBA" id="ARBA00023157"/>
    </source>
</evidence>
<sequence>MFEDTKETCTNILCKKENPEEGFKMIPFCAEDSGPHWYQVTGNVVTNPLVTKNLPLFFQRFPIHCKPKTEKDVEGILNGEIKNFVGDLIDDDYDNLEEFCSPKHLEIGDEVKMSNSLPSNHTVPTVQVDDESDLGSSLHINMKLALRKDMDKKNLYPKKLKYRAVKLISPPKQDRDLIPEEDLLQPGKDIIFRVRVYRLFQYIEKGKTKNRNAVLNSDIILVGRQYLSALRDRIVCLNDICTSVDVSEAPDDLPSASAKELFPSGFLFINNVFYVDQRSGCVDYTVTIREWAANRGLGNFLVQDMSKVKLQDIVLKLGHPDVYIHQGNCEHLLTFSEVRLLHSSDPLDLSLYPYHTQAAQIESEPRTKTLASRTFRGLSRLTLLFVHEFNPESTIQLCGMGDGVTMRMRLVALALLVCAAAADPRLQNTPRPRHWQRGARTLADRSPTQFVGPHVCRSRNSTHCCPGWTSRPNSLLCVVPLCRPDCGSPGACIAPNMCRCAGGLEAPSCIPGGALFSYPPRPRGGCRRICMNGGTCTNGTCACAPGWSGEFCTEPICREPCLHGGRCIAPDRCVCFHGLSGTRCEIDRRTGPCYTDTRGALCTGALEGVVCTKQLCCATVGVAWGHPCERCGDLDCPAGHLRNLATKECQDIDECAAVPGLCEGGKCVNSIGSFSCECPPGQRRHRVTNNCEDIDECEDPDICPNGKCVNTEGDYYCLCNPHFIPSPDKKFCIDGRVGNCYTYLSETGECGDRLPMSLSNRDCCCGYNMGRAWGDLCAPCPPRGAMEWTHLCGGGIVPPDWRRNDTTGGGFGDGGDIPHPIAKINECMLRNGICGLGNCIDKDVGYSCSCWEGAESTLQDGNPTCIDIDECALEYCKGGTCTNTPGSFTCRCPPGFDPVENGLRCSDKNECEMTNGGMCTNGVCTNMDGGYECSCNPGYESTETGHACRDVDECADNPRVCRRGRCRNTPGGYECLCEPGFAKSAAGYCADIDECSDRSLCQGGRCVNGEGSFQCVCEAGYRPTPDRAACVDVDECSELRICRNGKCHNTPGSFRCECLSGFTLSNDGRTCLDEVQDLCYEKYEDGQCSGPGTTPVTRSQCCCSASKGLHLGWGVSCKACPPHGSKDYEILCPEGASKDNAGTDINECTMIPGICPHGTCENLEPGYKCICDPGYHPDKDGICRDIDECDMHQSYCTGGQCRNTLGSFTCVCPPGTRYEPDEQLCRDIDECEGEIDPSDLGPQAQRGDIPPRARPEQSNPCDNGRCINTHGSYECECEHGFVLDASAQHCLDNRRGSCWRRVVDGQCEGAAPTPLLRQECCCSVGLAWGSPCEPCEPDDCPCPKGFAKLDGVNCRDVDECMLDPDLCVGGQCVNTDGSYRCECPNGLTLDPSGNRCVDTRREYCYTEYVGGRCSSPLQLEVHRAVCCCSSLGKAWGDSRCEPCPKKGTDAYRNLCVADVGGPPNVWTRPGSGGPNRTDIWNQIGDGDNGVGWDDGGGTWGNGTSDGWGQGRPGVTPGQMEVNECAAFPGLCGHGRCKNMVGTFICDCFPGYEQDSKNHTCVDVNECEIVENVCGAGECRNTEGSFNCICHSGYRTDDLSKVCVDIDECVENRALCRGGRCVNTPGSFRCECGAGMELAPDRLSCKDIDECSITSGICSNGACENQMGTYQCVCDEGYAQSTVKSHCEDIDECSEDPTRCQHECVNTPGSYHCVCRDGWHLRADGRSCRDIDECSSGARVCGGGECRNTPGSYRCTCGEGLLPAPPDARPTCLDIDECTDIADLCGAGECRNTIGSFVCRCPDGYSVKPEQGPACTDDDECELGTCDCHPSADCINLPGSFQCRCRDGWRGDGTECEDVDECLTNNGGCHPRATCRNTDGSFMCLCDTGYKGDGYSCVDIDECANDPTLCENGHCTNTPGGYECDCDVGFTKSDDGKSCLDMDECGTFDNVCVFGRCVNTFGMFKCICDKGYQSDSIDDLMPGFNCTDVDECKSPQSCQYGECINTQGSYICRCPPNYELVSDGTACYDSRKARCYGKVDLRSGTEQCRDSDELSEDGTMAACCCSVGAAWGNYCDLCPEPGSEAYRQLCPGGPGYQPVLEPPSYVVTLADIDECSQHPSLCQHGTCTNTFGSFVCTCGEGWQLAEDELKCEDIDECARPDVCGPGVCRNMPGSYVCLCPEGYVAMPNGKECVDVRQRQCYMDWDPELSQCSAAVGVPQTKYLCCCSVGKAWGSPCEACPERGSPEHVALCGEKPGEYINPMTNETRPINECDIMPQLCKPGTCHDTPTGFQCGCDHGYEHDNTSHLCRDIDECTLHRSPCRGLAQCVNLPGAYECKCPAGYQLTNSLDECEDVDECDDERLCEHGECRNTIGSYRCECKPGYTLRDNACRDVDECSRPRPLCRNGTCENLPGTYVCHCDEGFKPGANNDCIDINECREGGMVCRNGRCRNTAGSFRCECAAGYTLTPDGRNCRDVDECTELPAPCGRDGSPSCTNTNGGYECSCGAGWRLAGRRCVDRDECRELQYVCAGGDCHNFNGGYRCDCPLGWRFDKAAALCVDERKELCYDEWDGGRCHKARPIQLSRPECCCSEGAAWGRYCERCPTPDSAEFLRICQGGMGRPNLTQDLDECKVRPDVCKGGHCVNTDGSFRCECGPGYVLDADGLSCVDADECASDPRICGNGTCTNTPGGYECRCNYGFTQGPQQTCVDIDECAEGRAACSFRCHNTAGSFRCTCPFGFTLAPDGIHCRDVDECASDRDVCPHACENVVGSYICKCPEGYRRTSAPHDAEDACEDIDECAEESDRCAPGVCINTEGGYTCDCDVGYEPSEDLHSCIDRRTGMCHRSLVSGRCVPEPWPRSIASTPIPPTQVTKAQCCCTLGVAWGPECELCPIPGTPERMELCSRSNLSPSKGINGGGGPDSESELGLIPDVYGDIDECAAMPGLCAPGRCVNTIGSFRCVCGLGYKAAGDVCADIDECASRRSPCEQLCRNTEGSYECLCRAGFEVDEDGANCRDIDECERGTHTCQQTCTNTEGSFECSCQEGYEKRGDACVDINECHEEGICPTPGKCVNLLGSYRCVCPRGFRLDLTGTRCMDRDECEDGRCQSPCRNYAGGYRCECPAGSIRSASGTCVPQDSCAGGPCGSSPCFPIGASYRCGCPAGYGWDAGHAVCLQMAGGCATASCLFGCTALGSSYQCGCPAGYQLVGAGHCLTAMDGALPPDDIGDAPVFPVRHQYKVGGDNELISTEGCFSCKMNGRHRRAPDEAIIYANGTTVVRRRRRRSRRRRSLLEPEAELIVVTASPKQTWGRVPLVRLVPAEGEGRPHYRIAYGDDEKNFILNKKDGTWALRLRKHLKSNEMLEKQLELEARFVTPQSSKRRSRRHLEDAPAPLRLYVSVRIAPPKR</sequence>
<feature type="domain" description="EGF-like" evidence="15">
    <location>
        <begin position="2975"/>
        <end position="3015"/>
    </location>
</feature>
<dbReference type="SUPFAM" id="SSF57184">
    <property type="entry name" value="Growth factor receptor domain"/>
    <property type="match status" value="14"/>
</dbReference>
<dbReference type="InterPro" id="IPR018097">
    <property type="entry name" value="EGF_Ca-bd_CS"/>
</dbReference>
<feature type="domain" description="EGF-like" evidence="15">
    <location>
        <begin position="2309"/>
        <end position="2351"/>
    </location>
</feature>
<feature type="domain" description="EGF-like" evidence="15">
    <location>
        <begin position="693"/>
        <end position="733"/>
    </location>
</feature>
<dbReference type="FunFam" id="2.10.25.10:FF:000019">
    <property type="entry name" value="latent-transforming growth factor beta-binding protein 1 isoform X2"/>
    <property type="match status" value="2"/>
</dbReference>
<feature type="domain" description="EGF-like" evidence="15">
    <location>
        <begin position="2795"/>
        <end position="2836"/>
    </location>
</feature>
<evidence type="ECO:0000259" key="16">
    <source>
        <dbReference type="PROSITE" id="PS51364"/>
    </source>
</evidence>
<dbReference type="InterPro" id="IPR000742">
    <property type="entry name" value="EGF"/>
</dbReference>
<dbReference type="FunFam" id="2.10.25.10:FF:000240">
    <property type="entry name" value="Vitamin K-dependent protein S"/>
    <property type="match status" value="1"/>
</dbReference>
<evidence type="ECO:0000256" key="11">
    <source>
        <dbReference type="ARBA" id="ARBA00023180"/>
    </source>
</evidence>
<feature type="domain" description="TB" evidence="16">
    <location>
        <begin position="2841"/>
        <end position="2903"/>
    </location>
</feature>
<feature type="domain" description="EGF-like" evidence="15">
    <location>
        <begin position="3016"/>
        <end position="3054"/>
    </location>
</feature>
<dbReference type="GO" id="GO:0071944">
    <property type="term" value="C:cell periphery"/>
    <property type="evidence" value="ECO:0007669"/>
    <property type="project" value="UniProtKB-ARBA"/>
</dbReference>
<feature type="domain" description="EGF-like" evidence="15">
    <location>
        <begin position="991"/>
        <end position="1031"/>
    </location>
</feature>
<feature type="domain" description="EGF-like" evidence="15">
    <location>
        <begin position="1520"/>
        <end position="1561"/>
    </location>
</feature>
<dbReference type="EMBL" id="CAVLEF010000003">
    <property type="protein sequence ID" value="CAK1541971.1"/>
    <property type="molecule type" value="Genomic_DNA"/>
</dbReference>
<keyword evidence="18" id="KW-1185">Reference proteome</keyword>
<dbReference type="PROSITE" id="PS00010">
    <property type="entry name" value="ASX_HYDROXYL"/>
    <property type="match status" value="41"/>
</dbReference>
<feature type="domain" description="EGF-like" evidence="15">
    <location>
        <begin position="867"/>
        <end position="906"/>
    </location>
</feature>
<dbReference type="GO" id="GO:0005179">
    <property type="term" value="F:hormone activity"/>
    <property type="evidence" value="ECO:0007669"/>
    <property type="project" value="UniProtKB-KW"/>
</dbReference>
<evidence type="ECO:0000256" key="13">
    <source>
        <dbReference type="PROSITE-ProRule" id="PRU00076"/>
    </source>
</evidence>
<dbReference type="GO" id="GO:0048731">
    <property type="term" value="P:system development"/>
    <property type="evidence" value="ECO:0007669"/>
    <property type="project" value="UniProtKB-ARBA"/>
</dbReference>
<evidence type="ECO:0000256" key="3">
    <source>
        <dbReference type="ARBA" id="ARBA00022525"/>
    </source>
</evidence>
<evidence type="ECO:0000256" key="14">
    <source>
        <dbReference type="SAM" id="MobiDB-lite"/>
    </source>
</evidence>
<dbReference type="FunFam" id="2.10.25.10:FF:000653">
    <property type="entry name" value="Putative Fibrillin-1"/>
    <property type="match status" value="1"/>
</dbReference>
<dbReference type="FunFam" id="2.10.25.10:FF:000038">
    <property type="entry name" value="Fibrillin 2"/>
    <property type="match status" value="2"/>
</dbReference>
<dbReference type="SMART" id="SM00181">
    <property type="entry name" value="EGF"/>
    <property type="match status" value="48"/>
</dbReference>
<dbReference type="InterPro" id="IPR024731">
    <property type="entry name" value="NELL2-like_EGF"/>
</dbReference>
<feature type="domain" description="EGF-like" evidence="15">
    <location>
        <begin position="2352"/>
        <end position="2388"/>
    </location>
</feature>
<feature type="domain" description="EGF-like" evidence="15">
    <location>
        <begin position="1646"/>
        <end position="1687"/>
    </location>
</feature>
<dbReference type="PROSITE" id="PS51364">
    <property type="entry name" value="TB"/>
    <property type="match status" value="9"/>
</dbReference>
<feature type="domain" description="EGF-like" evidence="15">
    <location>
        <begin position="1987"/>
        <end position="2027"/>
    </location>
</feature>
<dbReference type="InterPro" id="IPR001881">
    <property type="entry name" value="EGF-like_Ca-bd_dom"/>
</dbReference>
<gene>
    <name evidence="17" type="ORF">LNINA_LOCUS1915</name>
</gene>
<dbReference type="SMART" id="SM00179">
    <property type="entry name" value="EGF_CA"/>
    <property type="match status" value="45"/>
</dbReference>
<dbReference type="SUPFAM" id="SSF57196">
    <property type="entry name" value="EGF/Laminin"/>
    <property type="match status" value="6"/>
</dbReference>
<evidence type="ECO:0000256" key="12">
    <source>
        <dbReference type="ARBA" id="ARBA00072996"/>
    </source>
</evidence>
<keyword evidence="5 13" id="KW-0245">EGF-like domain</keyword>
<dbReference type="InterPro" id="IPR009030">
    <property type="entry name" value="Growth_fac_rcpt_cys_sf"/>
</dbReference>
<dbReference type="FunFam" id="2.10.25.10:FF:000010">
    <property type="entry name" value="Pro-epidermal growth factor"/>
    <property type="match status" value="1"/>
</dbReference>
<evidence type="ECO:0000256" key="6">
    <source>
        <dbReference type="ARBA" id="ARBA00022702"/>
    </source>
</evidence>
<name>A0AAV1IXK3_9NEOP</name>
<feature type="domain" description="EGF-like" evidence="15">
    <location>
        <begin position="1857"/>
        <end position="1897"/>
    </location>
</feature>
<feature type="domain" description="EGF-like" evidence="15">
    <location>
        <begin position="1773"/>
        <end position="1815"/>
    </location>
</feature>
<feature type="domain" description="EGF-like" evidence="15">
    <location>
        <begin position="1898"/>
        <end position="1939"/>
    </location>
</feature>
<keyword evidence="9" id="KW-0106">Calcium</keyword>
<feature type="domain" description="TB" evidence="16">
    <location>
        <begin position="2032"/>
        <end position="2089"/>
    </location>
</feature>
<accession>A0AAV1IXK3</accession>
<feature type="domain" description="EGF-like" evidence="15">
    <location>
        <begin position="2432"/>
        <end position="2473"/>
    </location>
</feature>
<feature type="disulfide bond" evidence="13">
    <location>
        <begin position="575"/>
        <end position="584"/>
    </location>
</feature>
<feature type="domain" description="TB" evidence="16">
    <location>
        <begin position="1402"/>
        <end position="1455"/>
    </location>
</feature>
<dbReference type="Gene3D" id="2.10.25.10">
    <property type="entry name" value="Laminin"/>
    <property type="match status" value="45"/>
</dbReference>
<feature type="disulfide bond" evidence="13">
    <location>
        <begin position="871"/>
        <end position="881"/>
    </location>
</feature>
<feature type="domain" description="EGF-like" evidence="15">
    <location>
        <begin position="2709"/>
        <end position="2749"/>
    </location>
</feature>
<dbReference type="Pfam" id="PF07645">
    <property type="entry name" value="EGF_CA"/>
    <property type="match status" value="37"/>
</dbReference>
<feature type="domain" description="TB" evidence="16">
    <location>
        <begin position="738"/>
        <end position="792"/>
    </location>
</feature>
<dbReference type="InterPro" id="IPR017878">
    <property type="entry name" value="TB_dom"/>
</dbReference>
<evidence type="ECO:0000256" key="1">
    <source>
        <dbReference type="ARBA" id="ARBA00004498"/>
    </source>
</evidence>
<dbReference type="Pfam" id="PF12251">
    <property type="entry name" value="SNAPC3"/>
    <property type="match status" value="1"/>
</dbReference>
<feature type="domain" description="EGF-like" evidence="15">
    <location>
        <begin position="950"/>
        <end position="990"/>
    </location>
</feature>
<feature type="domain" description="EGF-like" evidence="15">
    <location>
        <begin position="1144"/>
        <end position="1184"/>
    </location>
</feature>
<feature type="domain" description="TB" evidence="16">
    <location>
        <begin position="1296"/>
        <end position="1339"/>
    </location>
</feature>
<comment type="subcellular location">
    <subcellularLocation>
        <location evidence="1">Secreted</location>
        <location evidence="1">Extracellular space</location>
        <location evidence="1">Extracellular matrix</location>
    </subcellularLocation>
</comment>
<feature type="domain" description="EGF-like" evidence="15">
    <location>
        <begin position="2935"/>
        <end position="2974"/>
    </location>
</feature>
<dbReference type="Pfam" id="PF00683">
    <property type="entry name" value="TB"/>
    <property type="match status" value="8"/>
</dbReference>
<protein>
    <recommendedName>
        <fullName evidence="12">Latent-transforming growth factor beta-binding protein 3</fullName>
    </recommendedName>
</protein>
<feature type="domain" description="EGF-like" evidence="15">
    <location>
        <begin position="1816"/>
        <end position="1856"/>
    </location>
</feature>